<dbReference type="Proteomes" id="UP000015001">
    <property type="component" value="Unassembled WGS sequence"/>
</dbReference>
<comment type="caution">
    <text evidence="1">The sequence shown here is derived from an EMBL/GenBank/DDBJ whole genome shotgun (WGS) entry which is preliminary data.</text>
</comment>
<dbReference type="HOGENOM" id="CLU_2439356_0_0_11"/>
<dbReference type="EMBL" id="AOPY01001427">
    <property type="protein sequence ID" value="EPJ39255.1"/>
    <property type="molecule type" value="Genomic_DNA"/>
</dbReference>
<keyword evidence="2" id="KW-1185">Reference proteome</keyword>
<evidence type="ECO:0000313" key="2">
    <source>
        <dbReference type="Proteomes" id="UP000015001"/>
    </source>
</evidence>
<dbReference type="PATRIC" id="fig|1283301.3.peg.3693"/>
<gene>
    <name evidence="1" type="ORF">STAFG_3725</name>
</gene>
<proteinExistence type="predicted"/>
<protein>
    <submittedName>
        <fullName evidence="1">Uncharacterized protein</fullName>
    </submittedName>
</protein>
<reference evidence="1 2" key="1">
    <citation type="submission" date="2013-02" db="EMBL/GenBank/DDBJ databases">
        <title>Draft Genome Sequence of Streptomyces afghaniensis, Which Produces Compounds of the Julimycin B-Complex.</title>
        <authorList>
            <person name="Gruening B.A."/>
            <person name="Praeg A."/>
            <person name="Erxleben A."/>
            <person name="Guenther S."/>
            <person name="Fiedler H.-P."/>
            <person name="Goodfellow M."/>
            <person name="Mueller M."/>
        </authorList>
    </citation>
    <scope>NUCLEOTIDE SEQUENCE [LARGE SCALE GENOMIC DNA]</scope>
    <source>
        <strain evidence="1 2">772</strain>
    </source>
</reference>
<evidence type="ECO:0000313" key="1">
    <source>
        <dbReference type="EMBL" id="EPJ39255.1"/>
    </source>
</evidence>
<name>S4MUB1_9ACTN</name>
<accession>S4MUB1</accession>
<organism evidence="1 2">
    <name type="scientific">Streptomyces afghaniensis 772</name>
    <dbReference type="NCBI Taxonomy" id="1283301"/>
    <lineage>
        <taxon>Bacteria</taxon>
        <taxon>Bacillati</taxon>
        <taxon>Actinomycetota</taxon>
        <taxon>Actinomycetes</taxon>
        <taxon>Kitasatosporales</taxon>
        <taxon>Streptomycetaceae</taxon>
        <taxon>Streptomyces</taxon>
    </lineage>
</organism>
<sequence>MPHPEQRGYAFTAAGTAARLNRELTPELYAVLRREGPKGLAEDAINDTLTRDGAEQGGGLVAAVRGRRRGDAAGGARASFPALILFPTAA</sequence>
<dbReference type="AlphaFoldDB" id="S4MUB1"/>